<evidence type="ECO:0000256" key="1">
    <source>
        <dbReference type="SAM" id="MobiDB-lite"/>
    </source>
</evidence>
<dbReference type="Proteomes" id="UP000311713">
    <property type="component" value="Unassembled WGS sequence"/>
</dbReference>
<feature type="region of interest" description="Disordered" evidence="1">
    <location>
        <begin position="528"/>
        <end position="557"/>
    </location>
</feature>
<evidence type="ECO:0000259" key="2">
    <source>
        <dbReference type="Pfam" id="PF03432"/>
    </source>
</evidence>
<comment type="caution">
    <text evidence="3">The sequence shown here is derived from an EMBL/GenBank/DDBJ whole genome shotgun (WGS) entry which is preliminary data.</text>
</comment>
<protein>
    <submittedName>
        <fullName evidence="3">Mobilization protein</fullName>
    </submittedName>
</protein>
<accession>A0A5C4ULS5</accession>
<dbReference type="InterPro" id="IPR005094">
    <property type="entry name" value="Endonuclease_MobA/VirD2"/>
</dbReference>
<dbReference type="OrthoDB" id="4382201at2"/>
<evidence type="ECO:0000313" key="3">
    <source>
        <dbReference type="EMBL" id="TNM24584.1"/>
    </source>
</evidence>
<dbReference type="EMBL" id="VDGT01000033">
    <property type="protein sequence ID" value="TNM24584.1"/>
    <property type="molecule type" value="Genomic_DNA"/>
</dbReference>
<feature type="region of interest" description="Disordered" evidence="1">
    <location>
        <begin position="277"/>
        <end position="301"/>
    </location>
</feature>
<organism evidence="3 4">
    <name type="scientific">Streptomyces sedi</name>
    <dbReference type="NCBI Taxonomy" id="555059"/>
    <lineage>
        <taxon>Bacteria</taxon>
        <taxon>Bacillati</taxon>
        <taxon>Actinomycetota</taxon>
        <taxon>Actinomycetes</taxon>
        <taxon>Kitasatosporales</taxon>
        <taxon>Streptomycetaceae</taxon>
        <taxon>Streptomyces</taxon>
    </lineage>
</organism>
<feature type="domain" description="MobA/VirD2-like nuclease" evidence="2">
    <location>
        <begin position="69"/>
        <end position="163"/>
    </location>
</feature>
<proteinExistence type="predicted"/>
<dbReference type="AlphaFoldDB" id="A0A5C4ULS5"/>
<name>A0A5C4ULS5_9ACTN</name>
<feature type="compositionally biased region" description="Pro residues" evidence="1">
    <location>
        <begin position="530"/>
        <end position="541"/>
    </location>
</feature>
<feature type="compositionally biased region" description="Basic and acidic residues" evidence="1">
    <location>
        <begin position="546"/>
        <end position="557"/>
    </location>
</feature>
<reference evidence="3 4" key="1">
    <citation type="submission" date="2019-06" db="EMBL/GenBank/DDBJ databases">
        <title>Draft genome of Streptomyces sedi sp. JCM16909.</title>
        <authorList>
            <person name="Klykleung N."/>
            <person name="Tanasupawat S."/>
            <person name="Kudo T."/>
            <person name="Yuki M."/>
            <person name="Ohkuma M."/>
        </authorList>
    </citation>
    <scope>NUCLEOTIDE SEQUENCE [LARGE SCALE GENOMIC DNA]</scope>
    <source>
        <strain evidence="3 4">JCM 16909</strain>
    </source>
</reference>
<dbReference type="RefSeq" id="WP_139650053.1">
    <property type="nucleotide sequence ID" value="NZ_BAAAZS010000089.1"/>
</dbReference>
<gene>
    <name evidence="3" type="ORF">FH715_27285</name>
</gene>
<dbReference type="Pfam" id="PF03432">
    <property type="entry name" value="Relaxase"/>
    <property type="match status" value="1"/>
</dbReference>
<sequence>MIPKISTGSRTIGLLAYLYGPGLREEHTDPHLVGGWDPAPPDPGRDPDATLADLARLLDQPVAAAGPRRPTSHVWHCSIRAAPEDRPLSDTEWKAIAERVLAAVGIADPDDPAGCRWVAVRHAPDHIHVVATLVREDGRRPQRSFERRKAQAACRAVEKEYGLRQLNPGDGTAAAGAPRAEHHKAIRMGRETAPRDQLRTLVRQSLAGATDIPEFLDRLDEHGVLIRLRRAPSGDITGFTLALPDHVTATGEPVWYSGGKLAPDLSWPQISRRLTPAAREETDDADLLPSPATARRTTADTARHTATELTDADDDQAADLLTGTGEVLDALATTATGPTRRDITAAATAFERASRFHHRAAHAHHQALRRAARQLLASGPTLGRGQDGAASAMLISALILLVTTAHRWHAARGHQQQAAAALATAHHLRAAYGITAAPHLAALHQRGLRLAPAVHGQLANTVHSAAPDLAEQILTDPRWPVLAAALADLHTTHPHADITSTLREAIHSRELDTADSLIDVLIWRLHHLTPEPPTTPSPANPRTPGRPRETDPPGRTR</sequence>
<keyword evidence="4" id="KW-1185">Reference proteome</keyword>
<evidence type="ECO:0000313" key="4">
    <source>
        <dbReference type="Proteomes" id="UP000311713"/>
    </source>
</evidence>